<sequence>MSRLIESLVPSRLGTSFRWLLGSAWTSNLGDGIAMAAGPLLVASQTDDARLVALAALLQRLPWLLLALWAGAVADRVDRRLLVVAGNLARAAVLLVLCTTIATGEVSVAVVLLTMLALGVAEVFTDTTASTLTPMLVEKADLGTASTRMQAGFLTVNQLAGPPVGAFLFAAGMAWPFVTQLVTMVLAAMLVSRISIPRGSVRPDTDSHVRQDIVEGLRWVRDHAAIRTLALVILTFNITWAAPWGVMVLWALDRVHMSEVGFGLLTTASAVGGVLGTVSYGWLERRFDLATLMKGCLLLEVLMHLVLALTTVQWLAFVTMFGFGAYAFVWFNVSQVVRQRAVPTEFQGRVASVYLMAVFGGMAIGQALGGFIAEHWGLAAPWWFAFVGSGITLALVWTRLAHIAHPDEAPAEVT</sequence>
<accession>A0A4P7IDZ2</accession>
<keyword evidence="10" id="KW-1185">Reference proteome</keyword>
<dbReference type="InterPro" id="IPR010290">
    <property type="entry name" value="TM_effector"/>
</dbReference>
<evidence type="ECO:0000256" key="5">
    <source>
        <dbReference type="ARBA" id="ARBA00022989"/>
    </source>
</evidence>
<dbReference type="InterPro" id="IPR020846">
    <property type="entry name" value="MFS_dom"/>
</dbReference>
<dbReference type="GO" id="GO:0022857">
    <property type="term" value="F:transmembrane transporter activity"/>
    <property type="evidence" value="ECO:0007669"/>
    <property type="project" value="InterPro"/>
</dbReference>
<evidence type="ECO:0000313" key="9">
    <source>
        <dbReference type="EMBL" id="QBX54187.1"/>
    </source>
</evidence>
<keyword evidence="4 7" id="KW-0812">Transmembrane</keyword>
<evidence type="ECO:0000259" key="8">
    <source>
        <dbReference type="PROSITE" id="PS50850"/>
    </source>
</evidence>
<keyword evidence="6 7" id="KW-0472">Membrane</keyword>
<evidence type="ECO:0000256" key="7">
    <source>
        <dbReference type="SAM" id="Phobius"/>
    </source>
</evidence>
<proteinExistence type="predicted"/>
<feature type="domain" description="Major facilitator superfamily (MFS) profile" evidence="8">
    <location>
        <begin position="223"/>
        <end position="414"/>
    </location>
</feature>
<feature type="transmembrane region" description="Helical" evidence="7">
    <location>
        <begin position="49"/>
        <end position="70"/>
    </location>
</feature>
<reference evidence="9 10" key="1">
    <citation type="submission" date="2019-03" db="EMBL/GenBank/DDBJ databases">
        <title>Three New Species of Nocardioides, Nocardioides euryhalodurans sp. nov., Nocardioides seonyuensis sp. nov. and Nocardioides eburneoflavus sp. nov. Iolated from Soil.</title>
        <authorList>
            <person name="Roh S.G."/>
            <person name="Lee C."/>
            <person name="Kim M.-K."/>
            <person name="Kim S.B."/>
        </authorList>
    </citation>
    <scope>NUCLEOTIDE SEQUENCE [LARGE SCALE GENOMIC DNA]</scope>
    <source>
        <strain evidence="9 10">MMS17-SY207-3</strain>
    </source>
</reference>
<dbReference type="KEGG" id="nsn:EXE58_01000"/>
<dbReference type="PANTHER" id="PTHR23513">
    <property type="entry name" value="INTEGRAL MEMBRANE EFFLUX PROTEIN-RELATED"/>
    <property type="match status" value="1"/>
</dbReference>
<dbReference type="InterPro" id="IPR036259">
    <property type="entry name" value="MFS_trans_sf"/>
</dbReference>
<dbReference type="PANTHER" id="PTHR23513:SF6">
    <property type="entry name" value="MAJOR FACILITATOR SUPERFAMILY ASSOCIATED DOMAIN-CONTAINING PROTEIN"/>
    <property type="match status" value="1"/>
</dbReference>
<name>A0A4P7IDZ2_9ACTN</name>
<dbReference type="CDD" id="cd06173">
    <property type="entry name" value="MFS_MefA_like"/>
    <property type="match status" value="1"/>
</dbReference>
<evidence type="ECO:0000256" key="1">
    <source>
        <dbReference type="ARBA" id="ARBA00004651"/>
    </source>
</evidence>
<feature type="transmembrane region" description="Helical" evidence="7">
    <location>
        <begin position="262"/>
        <end position="282"/>
    </location>
</feature>
<organism evidence="9 10">
    <name type="scientific">Nocardioides seonyuensis</name>
    <dbReference type="NCBI Taxonomy" id="2518371"/>
    <lineage>
        <taxon>Bacteria</taxon>
        <taxon>Bacillati</taxon>
        <taxon>Actinomycetota</taxon>
        <taxon>Actinomycetes</taxon>
        <taxon>Propionibacteriales</taxon>
        <taxon>Nocardioidaceae</taxon>
        <taxon>Nocardioides</taxon>
    </lineage>
</organism>
<feature type="transmembrane region" description="Helical" evidence="7">
    <location>
        <begin position="289"/>
        <end position="308"/>
    </location>
</feature>
<dbReference type="Gene3D" id="1.20.1250.20">
    <property type="entry name" value="MFS general substrate transporter like domains"/>
    <property type="match status" value="1"/>
</dbReference>
<gene>
    <name evidence="9" type="ORF">EXE58_01000</name>
</gene>
<keyword evidence="5 7" id="KW-1133">Transmembrane helix</keyword>
<evidence type="ECO:0000256" key="4">
    <source>
        <dbReference type="ARBA" id="ARBA00022692"/>
    </source>
</evidence>
<evidence type="ECO:0000256" key="6">
    <source>
        <dbReference type="ARBA" id="ARBA00023136"/>
    </source>
</evidence>
<feature type="transmembrane region" description="Helical" evidence="7">
    <location>
        <begin position="20"/>
        <end position="43"/>
    </location>
</feature>
<keyword evidence="2" id="KW-0813">Transport</keyword>
<dbReference type="RefSeq" id="WP_135266162.1">
    <property type="nucleotide sequence ID" value="NZ_CP038436.1"/>
</dbReference>
<evidence type="ECO:0000256" key="3">
    <source>
        <dbReference type="ARBA" id="ARBA00022475"/>
    </source>
</evidence>
<evidence type="ECO:0000256" key="2">
    <source>
        <dbReference type="ARBA" id="ARBA00022448"/>
    </source>
</evidence>
<keyword evidence="3" id="KW-1003">Cell membrane</keyword>
<feature type="transmembrane region" description="Helical" evidence="7">
    <location>
        <begin position="353"/>
        <end position="373"/>
    </location>
</feature>
<dbReference type="EMBL" id="CP038436">
    <property type="protein sequence ID" value="QBX54187.1"/>
    <property type="molecule type" value="Genomic_DNA"/>
</dbReference>
<dbReference type="AlphaFoldDB" id="A0A4P7IDZ2"/>
<feature type="transmembrane region" description="Helical" evidence="7">
    <location>
        <begin position="379"/>
        <end position="397"/>
    </location>
</feature>
<dbReference type="Proteomes" id="UP000294853">
    <property type="component" value="Chromosome"/>
</dbReference>
<protein>
    <submittedName>
        <fullName evidence="9">MFS transporter</fullName>
    </submittedName>
</protein>
<dbReference type="OrthoDB" id="145388at2"/>
<dbReference type="Pfam" id="PF05977">
    <property type="entry name" value="MFS_3"/>
    <property type="match status" value="1"/>
</dbReference>
<dbReference type="SUPFAM" id="SSF103473">
    <property type="entry name" value="MFS general substrate transporter"/>
    <property type="match status" value="1"/>
</dbReference>
<feature type="transmembrane region" description="Helical" evidence="7">
    <location>
        <begin position="314"/>
        <end position="333"/>
    </location>
</feature>
<feature type="transmembrane region" description="Helical" evidence="7">
    <location>
        <begin position="166"/>
        <end position="192"/>
    </location>
</feature>
<feature type="transmembrane region" description="Helical" evidence="7">
    <location>
        <begin position="91"/>
        <end position="118"/>
    </location>
</feature>
<dbReference type="PROSITE" id="PS50850">
    <property type="entry name" value="MFS"/>
    <property type="match status" value="1"/>
</dbReference>
<feature type="transmembrane region" description="Helical" evidence="7">
    <location>
        <begin position="228"/>
        <end position="250"/>
    </location>
</feature>
<dbReference type="GO" id="GO:0005886">
    <property type="term" value="C:plasma membrane"/>
    <property type="evidence" value="ECO:0007669"/>
    <property type="project" value="UniProtKB-SubCell"/>
</dbReference>
<comment type="subcellular location">
    <subcellularLocation>
        <location evidence="1">Cell membrane</location>
        <topology evidence="1">Multi-pass membrane protein</topology>
    </subcellularLocation>
</comment>
<evidence type="ECO:0000313" key="10">
    <source>
        <dbReference type="Proteomes" id="UP000294853"/>
    </source>
</evidence>